<protein>
    <submittedName>
        <fullName evidence="1">Uncharacterized protein</fullName>
    </submittedName>
</protein>
<organism evidence="1 2">
    <name type="scientific">Agrobacterium tumefaciens</name>
    <dbReference type="NCBI Taxonomy" id="358"/>
    <lineage>
        <taxon>Bacteria</taxon>
        <taxon>Pseudomonadati</taxon>
        <taxon>Pseudomonadota</taxon>
        <taxon>Alphaproteobacteria</taxon>
        <taxon>Hyphomicrobiales</taxon>
        <taxon>Rhizobiaceae</taxon>
        <taxon>Rhizobium/Agrobacterium group</taxon>
        <taxon>Agrobacterium</taxon>
        <taxon>Agrobacterium tumefaciens complex</taxon>
    </lineage>
</organism>
<accession>A0AAJ4N0D0</accession>
<dbReference type="EMBL" id="CP049216">
    <property type="protein sequence ID" value="QTG12919.1"/>
    <property type="molecule type" value="Genomic_DNA"/>
</dbReference>
<dbReference type="AlphaFoldDB" id="A0AAJ4N0D0"/>
<evidence type="ECO:0000313" key="1">
    <source>
        <dbReference type="EMBL" id="QTG12919.1"/>
    </source>
</evidence>
<evidence type="ECO:0000313" key="2">
    <source>
        <dbReference type="Proteomes" id="UP000663946"/>
    </source>
</evidence>
<sequence length="138" mass="15452">MASVSQMILLRLQMERRSRDERQKLIMNWIRDTFGLLPGLDVESPRERAMRFLEEALELCQAAGLTQGDVYNMARYTYGRPAGVLAQEAGGVAVTLYALCEVLGISAAQAEFDEIGRVMDISPDKFQARHVAKMEKGI</sequence>
<dbReference type="Proteomes" id="UP000663946">
    <property type="component" value="Chromosome 1"/>
</dbReference>
<proteinExistence type="predicted"/>
<dbReference type="RefSeq" id="WP_333721959.1">
    <property type="nucleotide sequence ID" value="NZ_CP049216.1"/>
</dbReference>
<name>A0AAJ4N0D0_AGRTU</name>
<gene>
    <name evidence="1" type="ORF">G6M86_06540</name>
</gene>
<reference evidence="1" key="1">
    <citation type="submission" date="2020-02" db="EMBL/GenBank/DDBJ databases">
        <title>Unexpected conservation and global transmission of agrobacterial virulence plasmids.</title>
        <authorList>
            <person name="Weisberg A.J."/>
            <person name="Davis E.W. II"/>
            <person name="Tabima J.R."/>
            <person name="Belcher M.S."/>
            <person name="Miller M."/>
            <person name="Kuo C.-H."/>
            <person name="Loper J.E."/>
            <person name="Grunwald N.J."/>
            <person name="Putnam M.L."/>
            <person name="Chang J.H."/>
        </authorList>
    </citation>
    <scope>NUCLEOTIDE SEQUENCE</scope>
    <source>
        <strain evidence="1">Q15/94</strain>
    </source>
</reference>